<name>A0ABR7QZF5_9GAMM</name>
<sequence>MKNLTLKKVAIGLLLAGYSISGAYAANSITTGIIKGRAPLVNAKNKTTAVYDKNSITVKLFDKNDNAVAQANTVTNGYKIRIYFNVVDQDGDKDSLQLTAKTIKFGYNKLKQDRSREFVWVASGSVGTDNDGDYAQWIIPQDAVGSHIYYEILANTDFGNPSVASQYVYGDVFKSDDAGLKDNSGDTPAATNVGSGSTDIPSITNGEIGLDSDSYTIELYAISVNSGVITYSANSIGANDSPVVGLLYAPKVTSTEITNADITNQFKFEWNLVDFTTNRQDIVNSGQPANVPTPSQPDITQLDAVNARQSSGGQQIEGLYYQIPVNGLVSANGQTVQNLVAGAQGYKLKVIASEATPTN</sequence>
<gene>
    <name evidence="2" type="ORF">FcAc13_09780</name>
</gene>
<dbReference type="EMBL" id="JABURY010000019">
    <property type="protein sequence ID" value="MBC9131591.1"/>
    <property type="molecule type" value="Genomic_DNA"/>
</dbReference>
<feature type="signal peptide" evidence="1">
    <location>
        <begin position="1"/>
        <end position="25"/>
    </location>
</feature>
<proteinExistence type="predicted"/>
<dbReference type="RefSeq" id="WP_187756035.1">
    <property type="nucleotide sequence ID" value="NZ_JABURY010000019.1"/>
</dbReference>
<organism evidence="2 3">
    <name type="scientific">Frischella japonica</name>
    <dbReference type="NCBI Taxonomy" id="2741544"/>
    <lineage>
        <taxon>Bacteria</taxon>
        <taxon>Pseudomonadati</taxon>
        <taxon>Pseudomonadota</taxon>
        <taxon>Gammaproteobacteria</taxon>
        <taxon>Orbales</taxon>
        <taxon>Orbaceae</taxon>
        <taxon>Frischella</taxon>
    </lineage>
</organism>
<dbReference type="Proteomes" id="UP000651208">
    <property type="component" value="Unassembled WGS sequence"/>
</dbReference>
<evidence type="ECO:0000256" key="1">
    <source>
        <dbReference type="SAM" id="SignalP"/>
    </source>
</evidence>
<evidence type="ECO:0000313" key="3">
    <source>
        <dbReference type="Proteomes" id="UP000651208"/>
    </source>
</evidence>
<keyword evidence="1" id="KW-0732">Signal</keyword>
<feature type="chain" id="PRO_5046186660" evidence="1">
    <location>
        <begin position="26"/>
        <end position="359"/>
    </location>
</feature>
<comment type="caution">
    <text evidence="2">The sequence shown here is derived from an EMBL/GenBank/DDBJ whole genome shotgun (WGS) entry which is preliminary data.</text>
</comment>
<reference evidence="2 3" key="1">
    <citation type="submission" date="2020-06" db="EMBL/GenBank/DDBJ databases">
        <title>Frischella cerana isolated from Apis cerana gut homogenate.</title>
        <authorList>
            <person name="Wolter L.A."/>
            <person name="Suenami S."/>
            <person name="Miyazaki R."/>
        </authorList>
    </citation>
    <scope>NUCLEOTIDE SEQUENCE [LARGE SCALE GENOMIC DNA]</scope>
    <source>
        <strain evidence="2 3">Ac13</strain>
    </source>
</reference>
<protein>
    <submittedName>
        <fullName evidence="2">Uncharacterized protein</fullName>
    </submittedName>
</protein>
<evidence type="ECO:0000313" key="2">
    <source>
        <dbReference type="EMBL" id="MBC9131591.1"/>
    </source>
</evidence>
<keyword evidence="3" id="KW-1185">Reference proteome</keyword>
<accession>A0ABR7QZF5</accession>